<keyword evidence="3" id="KW-1185">Reference proteome</keyword>
<dbReference type="KEGG" id="sbae:DSM104329_02038"/>
<sequence>MTQESKARPSWLPKIHRARMKMRGQNIDEATKDQPKKRPPEGRSSRGGDGATCWMYP</sequence>
<accession>A0A9E6XWD7</accession>
<dbReference type="Proteomes" id="UP001162834">
    <property type="component" value="Chromosome"/>
</dbReference>
<protein>
    <submittedName>
        <fullName evidence="2">Uncharacterized protein</fullName>
    </submittedName>
</protein>
<dbReference type="RefSeq" id="WP_259315326.1">
    <property type="nucleotide sequence ID" value="NZ_CP087164.1"/>
</dbReference>
<feature type="compositionally biased region" description="Basic and acidic residues" evidence="1">
    <location>
        <begin position="29"/>
        <end position="46"/>
    </location>
</feature>
<organism evidence="2 3">
    <name type="scientific">Capillimicrobium parvum</name>
    <dbReference type="NCBI Taxonomy" id="2884022"/>
    <lineage>
        <taxon>Bacteria</taxon>
        <taxon>Bacillati</taxon>
        <taxon>Actinomycetota</taxon>
        <taxon>Thermoleophilia</taxon>
        <taxon>Solirubrobacterales</taxon>
        <taxon>Capillimicrobiaceae</taxon>
        <taxon>Capillimicrobium</taxon>
    </lineage>
</organism>
<evidence type="ECO:0000256" key="1">
    <source>
        <dbReference type="SAM" id="MobiDB-lite"/>
    </source>
</evidence>
<evidence type="ECO:0000313" key="2">
    <source>
        <dbReference type="EMBL" id="UGS35643.1"/>
    </source>
</evidence>
<gene>
    <name evidence="2" type="ORF">DSM104329_02038</name>
</gene>
<dbReference type="EMBL" id="CP087164">
    <property type="protein sequence ID" value="UGS35643.1"/>
    <property type="molecule type" value="Genomic_DNA"/>
</dbReference>
<proteinExistence type="predicted"/>
<dbReference type="AlphaFoldDB" id="A0A9E6XWD7"/>
<name>A0A9E6XWD7_9ACTN</name>
<feature type="region of interest" description="Disordered" evidence="1">
    <location>
        <begin position="1"/>
        <end position="57"/>
    </location>
</feature>
<reference evidence="2" key="1">
    <citation type="journal article" date="2022" name="Int. J. Syst. Evol. Microbiol.">
        <title>Pseudomonas aegrilactucae sp. nov. and Pseudomonas morbosilactucae sp. nov., pathogens causing bacterial rot of lettuce in Japan.</title>
        <authorList>
            <person name="Sawada H."/>
            <person name="Fujikawa T."/>
            <person name="Satou M."/>
        </authorList>
    </citation>
    <scope>NUCLEOTIDE SEQUENCE</scope>
    <source>
        <strain evidence="2">0166_1</strain>
    </source>
</reference>
<evidence type="ECO:0000313" key="3">
    <source>
        <dbReference type="Proteomes" id="UP001162834"/>
    </source>
</evidence>